<evidence type="ECO:0000313" key="7">
    <source>
        <dbReference type="EMBL" id="KAB8031080.1"/>
    </source>
</evidence>
<comment type="caution">
    <text evidence="7">The sequence shown here is derived from an EMBL/GenBank/DDBJ whole genome shotgun (WGS) entry which is preliminary data.</text>
</comment>
<dbReference type="InterPro" id="IPR009012">
    <property type="entry name" value="GrpE_head"/>
</dbReference>
<keyword evidence="3 4" id="KW-0346">Stress response</keyword>
<dbReference type="GO" id="GO:0051087">
    <property type="term" value="F:protein-folding chaperone binding"/>
    <property type="evidence" value="ECO:0007669"/>
    <property type="project" value="InterPro"/>
</dbReference>
<dbReference type="Gene3D" id="3.90.20.20">
    <property type="match status" value="1"/>
</dbReference>
<dbReference type="EMBL" id="WFLN01000006">
    <property type="protein sequence ID" value="KAB8031080.1"/>
    <property type="molecule type" value="Genomic_DNA"/>
</dbReference>
<dbReference type="Gene3D" id="2.30.22.10">
    <property type="entry name" value="Head domain of nucleotide exchange factor GrpE"/>
    <property type="match status" value="1"/>
</dbReference>
<evidence type="ECO:0000256" key="1">
    <source>
        <dbReference type="ARBA" id="ARBA00009054"/>
    </source>
</evidence>
<dbReference type="PRINTS" id="PR00773">
    <property type="entry name" value="GRPEPROTEIN"/>
</dbReference>
<evidence type="ECO:0000256" key="5">
    <source>
        <dbReference type="RuleBase" id="RU004478"/>
    </source>
</evidence>
<feature type="region of interest" description="Disordered" evidence="6">
    <location>
        <begin position="1"/>
        <end position="62"/>
    </location>
</feature>
<keyword evidence="2 3" id="KW-0143">Chaperone</keyword>
<dbReference type="Pfam" id="PF01025">
    <property type="entry name" value="GrpE"/>
    <property type="match status" value="1"/>
</dbReference>
<dbReference type="CDD" id="cd00446">
    <property type="entry name" value="GrpE"/>
    <property type="match status" value="1"/>
</dbReference>
<dbReference type="GO" id="GO:0005737">
    <property type="term" value="C:cytoplasm"/>
    <property type="evidence" value="ECO:0007669"/>
    <property type="project" value="UniProtKB-SubCell"/>
</dbReference>
<dbReference type="Proteomes" id="UP000442694">
    <property type="component" value="Unassembled WGS sequence"/>
</dbReference>
<dbReference type="GO" id="GO:0000774">
    <property type="term" value="F:adenyl-nucleotide exchange factor activity"/>
    <property type="evidence" value="ECO:0007669"/>
    <property type="project" value="InterPro"/>
</dbReference>
<dbReference type="PANTHER" id="PTHR21237:SF23">
    <property type="entry name" value="GRPE PROTEIN HOMOLOG, MITOCHONDRIAL"/>
    <property type="match status" value="1"/>
</dbReference>
<dbReference type="GO" id="GO:0042803">
    <property type="term" value="F:protein homodimerization activity"/>
    <property type="evidence" value="ECO:0007669"/>
    <property type="project" value="InterPro"/>
</dbReference>
<dbReference type="SUPFAM" id="SSF58014">
    <property type="entry name" value="Coiled-coil domain of nucleotide exchange factor GrpE"/>
    <property type="match status" value="1"/>
</dbReference>
<reference evidence="7 8" key="1">
    <citation type="submission" date="2019-10" db="EMBL/GenBank/DDBJ databases">
        <title>New genus of Silvanigrellaceae.</title>
        <authorList>
            <person name="Pitt A."/>
            <person name="Hahn M.W."/>
        </authorList>
    </citation>
    <scope>NUCLEOTIDE SEQUENCE [LARGE SCALE GENOMIC DNA]</scope>
    <source>
        <strain evidence="7 8">33A1-SZDP</strain>
    </source>
</reference>
<evidence type="ECO:0000313" key="8">
    <source>
        <dbReference type="Proteomes" id="UP000442694"/>
    </source>
</evidence>
<feature type="compositionally biased region" description="Low complexity" evidence="6">
    <location>
        <begin position="28"/>
        <end position="40"/>
    </location>
</feature>
<dbReference type="InterPro" id="IPR000740">
    <property type="entry name" value="GrpE"/>
</dbReference>
<sequence length="223" mass="24908">MNRNERIHTMFLKNTIEMSSEEAMGETNSSEMNDNSSSSDKQSPEVQGASKAQSEEVSKMSTLEAECAAAQAKLTETHDRMLRIAADSENMRKRMEREKSETRIYAIQEFAKDLLPVIDAFDKAMSAIELTQINFETEEGKKIAGIVEGVQLVSKVFQDAVRKHGIERLPGKDTPFNPTYHNAIAKVVDSSLKQETVIDEFMAGYKIGDRILRTAMVRVGAPD</sequence>
<dbReference type="PROSITE" id="PS01071">
    <property type="entry name" value="GRPE"/>
    <property type="match status" value="1"/>
</dbReference>
<comment type="subcellular location">
    <subcellularLocation>
        <location evidence="3">Cytoplasm</location>
    </subcellularLocation>
</comment>
<dbReference type="GO" id="GO:0051082">
    <property type="term" value="F:unfolded protein binding"/>
    <property type="evidence" value="ECO:0007669"/>
    <property type="project" value="TreeGrafter"/>
</dbReference>
<dbReference type="HAMAP" id="MF_01151">
    <property type="entry name" value="GrpE"/>
    <property type="match status" value="1"/>
</dbReference>
<proteinExistence type="inferred from homology"/>
<dbReference type="PANTHER" id="PTHR21237">
    <property type="entry name" value="GRPE PROTEIN"/>
    <property type="match status" value="1"/>
</dbReference>
<keyword evidence="8" id="KW-1185">Reference proteome</keyword>
<gene>
    <name evidence="3 7" type="primary">grpE</name>
    <name evidence="7" type="ORF">GCL57_08930</name>
</gene>
<accession>A0A833JDT3</accession>
<dbReference type="SUPFAM" id="SSF51064">
    <property type="entry name" value="Head domain of nucleotide exchange factor GrpE"/>
    <property type="match status" value="1"/>
</dbReference>
<evidence type="ECO:0000256" key="2">
    <source>
        <dbReference type="ARBA" id="ARBA00023186"/>
    </source>
</evidence>
<evidence type="ECO:0000256" key="6">
    <source>
        <dbReference type="SAM" id="MobiDB-lite"/>
    </source>
</evidence>
<evidence type="ECO:0000256" key="4">
    <source>
        <dbReference type="RuleBase" id="RU000639"/>
    </source>
</evidence>
<dbReference type="AlphaFoldDB" id="A0A833JDT3"/>
<name>A0A833JDT3_9BACT</name>
<keyword evidence="3" id="KW-0963">Cytoplasm</keyword>
<comment type="subunit">
    <text evidence="3">Homodimer.</text>
</comment>
<comment type="function">
    <text evidence="3 4">Participates actively in the response to hyperosmotic and heat shock by preventing the aggregation of stress-denatured proteins, in association with DnaK and GrpE. It is the nucleotide exchange factor for DnaK and may function as a thermosensor. Unfolded proteins bind initially to DnaJ; upon interaction with the DnaJ-bound protein, DnaK hydrolyzes its bound ATP, resulting in the formation of a stable complex. GrpE releases ADP from DnaK; ATP binding to DnaK triggers the release of the substrate protein, thus completing the reaction cycle. Several rounds of ATP-dependent interactions between DnaJ, DnaK and GrpE are required for fully efficient folding.</text>
</comment>
<comment type="similarity">
    <text evidence="1 3 5">Belongs to the GrpE family.</text>
</comment>
<dbReference type="InterPro" id="IPR013805">
    <property type="entry name" value="GrpE_CC"/>
</dbReference>
<dbReference type="GO" id="GO:0006457">
    <property type="term" value="P:protein folding"/>
    <property type="evidence" value="ECO:0007669"/>
    <property type="project" value="InterPro"/>
</dbReference>
<protein>
    <recommendedName>
        <fullName evidence="3 4">Protein GrpE</fullName>
    </recommendedName>
    <alternativeName>
        <fullName evidence="3">HSP-70 cofactor</fullName>
    </alternativeName>
</protein>
<organism evidence="7 8">
    <name type="scientific">Fluviispira multicolorata</name>
    <dbReference type="NCBI Taxonomy" id="2654512"/>
    <lineage>
        <taxon>Bacteria</taxon>
        <taxon>Pseudomonadati</taxon>
        <taxon>Bdellovibrionota</taxon>
        <taxon>Oligoflexia</taxon>
        <taxon>Silvanigrellales</taxon>
        <taxon>Silvanigrellaceae</taxon>
        <taxon>Fluviispira</taxon>
    </lineage>
</organism>
<evidence type="ECO:0000256" key="3">
    <source>
        <dbReference type="HAMAP-Rule" id="MF_01151"/>
    </source>
</evidence>